<dbReference type="Pfam" id="PF13302">
    <property type="entry name" value="Acetyltransf_3"/>
    <property type="match status" value="1"/>
</dbReference>
<protein>
    <submittedName>
        <fullName evidence="1">Uncharacterized protein</fullName>
    </submittedName>
</protein>
<dbReference type="SUPFAM" id="SSF55729">
    <property type="entry name" value="Acyl-CoA N-acyltransferases (Nat)"/>
    <property type="match status" value="1"/>
</dbReference>
<dbReference type="Proteomes" id="UP000215244">
    <property type="component" value="Chromosome"/>
</dbReference>
<dbReference type="RefSeq" id="WP_094997711.1">
    <property type="nucleotide sequence ID" value="NZ_BMJL01000012.1"/>
</dbReference>
<dbReference type="OrthoDB" id="9798081at2"/>
<dbReference type="InterPro" id="IPR016181">
    <property type="entry name" value="Acyl_CoA_acyltransferase"/>
</dbReference>
<dbReference type="GO" id="GO:0016747">
    <property type="term" value="F:acyltransferase activity, transferring groups other than amino-acyl groups"/>
    <property type="evidence" value="ECO:0007669"/>
    <property type="project" value="InterPro"/>
</dbReference>
<organism evidence="1 2">
    <name type="scientific">Maribacter cobaltidurans</name>
    <dbReference type="NCBI Taxonomy" id="1178778"/>
    <lineage>
        <taxon>Bacteria</taxon>
        <taxon>Pseudomonadati</taxon>
        <taxon>Bacteroidota</taxon>
        <taxon>Flavobacteriia</taxon>
        <taxon>Flavobacteriales</taxon>
        <taxon>Flavobacteriaceae</taxon>
        <taxon>Maribacter</taxon>
    </lineage>
</organism>
<gene>
    <name evidence="1" type="ORF">CJ263_13240</name>
</gene>
<dbReference type="EMBL" id="CP022957">
    <property type="protein sequence ID" value="ASV31099.1"/>
    <property type="molecule type" value="Genomic_DNA"/>
</dbReference>
<dbReference type="InterPro" id="IPR000182">
    <property type="entry name" value="GNAT_dom"/>
</dbReference>
<accession>A0A223V890</accession>
<reference evidence="1 2" key="1">
    <citation type="submission" date="2017-08" db="EMBL/GenBank/DDBJ databases">
        <title>The complete genome sequence of Maribacter sp. B1, isolated from deep-sea sediment.</title>
        <authorList>
            <person name="Wu Y.-H."/>
            <person name="Cheng H."/>
            <person name="Xu X.-W."/>
        </authorList>
    </citation>
    <scope>NUCLEOTIDE SEQUENCE [LARGE SCALE GENOMIC DNA]</scope>
    <source>
        <strain evidence="1 2">B1</strain>
    </source>
</reference>
<dbReference type="PROSITE" id="PS51186">
    <property type="entry name" value="GNAT"/>
    <property type="match status" value="1"/>
</dbReference>
<keyword evidence="2" id="KW-1185">Reference proteome</keyword>
<dbReference type="PANTHER" id="PTHR43792:SF1">
    <property type="entry name" value="N-ACETYLTRANSFERASE DOMAIN-CONTAINING PROTEIN"/>
    <property type="match status" value="1"/>
</dbReference>
<proteinExistence type="predicted"/>
<dbReference type="Gene3D" id="3.40.630.30">
    <property type="match status" value="1"/>
</dbReference>
<evidence type="ECO:0000313" key="1">
    <source>
        <dbReference type="EMBL" id="ASV31099.1"/>
    </source>
</evidence>
<dbReference type="PANTHER" id="PTHR43792">
    <property type="entry name" value="GNAT FAMILY, PUTATIVE (AFU_ORTHOLOGUE AFUA_3G00765)-RELATED-RELATED"/>
    <property type="match status" value="1"/>
</dbReference>
<sequence>MKIGETNRLVISEAKNSDADFFYALLNSSSWLKHIGDRGIKNKEDAVGYIEGSLMKSYHENGFGLYKVSLKETNTPIGVCGFLKRNYLDAPDIGFAMLPEFEGFGYMLEAASVVMEYGKNSLGFTKILAVTTEDNERSKKLLTKLNLEEIGTVKAHDKGVPFLLFRNQVQ</sequence>
<name>A0A223V890_9FLAO</name>
<evidence type="ECO:0000313" key="2">
    <source>
        <dbReference type="Proteomes" id="UP000215244"/>
    </source>
</evidence>
<dbReference type="KEGG" id="marb:CJ263_13240"/>
<dbReference type="AlphaFoldDB" id="A0A223V890"/>
<dbReference type="InterPro" id="IPR051531">
    <property type="entry name" value="N-acetyltransferase"/>
</dbReference>